<protein>
    <submittedName>
        <fullName evidence="6">LysR family transcriptional regulator</fullName>
    </submittedName>
</protein>
<dbReference type="Proteomes" id="UP001169862">
    <property type="component" value="Unassembled WGS sequence"/>
</dbReference>
<dbReference type="EMBL" id="JAUOPG010000011">
    <property type="protein sequence ID" value="MDO6454898.1"/>
    <property type="molecule type" value="Genomic_DNA"/>
</dbReference>
<evidence type="ECO:0000259" key="5">
    <source>
        <dbReference type="PROSITE" id="PS50931"/>
    </source>
</evidence>
<comment type="caution">
    <text evidence="6">The sequence shown here is derived from an EMBL/GenBank/DDBJ whole genome shotgun (WGS) entry which is preliminary data.</text>
</comment>
<evidence type="ECO:0000313" key="7">
    <source>
        <dbReference type="Proteomes" id="UP001169862"/>
    </source>
</evidence>
<organism evidence="6 7">
    <name type="scientific">Neptunomonas phycophila</name>
    <dbReference type="NCBI Taxonomy" id="1572645"/>
    <lineage>
        <taxon>Bacteria</taxon>
        <taxon>Pseudomonadati</taxon>
        <taxon>Pseudomonadota</taxon>
        <taxon>Gammaproteobacteria</taxon>
        <taxon>Oceanospirillales</taxon>
        <taxon>Oceanospirillaceae</taxon>
        <taxon>Neptunomonas</taxon>
    </lineage>
</organism>
<dbReference type="Gene3D" id="1.10.10.10">
    <property type="entry name" value="Winged helix-like DNA-binding domain superfamily/Winged helix DNA-binding domain"/>
    <property type="match status" value="1"/>
</dbReference>
<accession>A0AAW7XPM7</accession>
<evidence type="ECO:0000256" key="3">
    <source>
        <dbReference type="ARBA" id="ARBA00023125"/>
    </source>
</evidence>
<evidence type="ECO:0000256" key="4">
    <source>
        <dbReference type="ARBA" id="ARBA00023163"/>
    </source>
</evidence>
<evidence type="ECO:0000313" key="6">
    <source>
        <dbReference type="EMBL" id="MDO6454898.1"/>
    </source>
</evidence>
<keyword evidence="2" id="KW-0805">Transcription regulation</keyword>
<dbReference type="RefSeq" id="WP_303551775.1">
    <property type="nucleotide sequence ID" value="NZ_CAXPFL010000042.1"/>
</dbReference>
<dbReference type="InterPro" id="IPR005119">
    <property type="entry name" value="LysR_subst-bd"/>
</dbReference>
<dbReference type="Pfam" id="PF03466">
    <property type="entry name" value="LysR_substrate"/>
    <property type="match status" value="1"/>
</dbReference>
<gene>
    <name evidence="6" type="ORF">Q4490_15115</name>
</gene>
<dbReference type="PROSITE" id="PS50931">
    <property type="entry name" value="HTH_LYSR"/>
    <property type="match status" value="1"/>
</dbReference>
<comment type="similarity">
    <text evidence="1">Belongs to the LysR transcriptional regulatory family.</text>
</comment>
<dbReference type="PANTHER" id="PTHR30126:SF98">
    <property type="entry name" value="HTH-TYPE TRANSCRIPTIONAL ACTIVATOR BAUR"/>
    <property type="match status" value="1"/>
</dbReference>
<proteinExistence type="inferred from homology"/>
<dbReference type="CDD" id="cd05466">
    <property type="entry name" value="PBP2_LTTR_substrate"/>
    <property type="match status" value="1"/>
</dbReference>
<dbReference type="Pfam" id="PF00126">
    <property type="entry name" value="HTH_1"/>
    <property type="match status" value="1"/>
</dbReference>
<feature type="domain" description="HTH lysR-type" evidence="5">
    <location>
        <begin position="14"/>
        <end position="71"/>
    </location>
</feature>
<dbReference type="AlphaFoldDB" id="A0AAW7XPM7"/>
<dbReference type="InterPro" id="IPR000847">
    <property type="entry name" value="LysR_HTH_N"/>
</dbReference>
<keyword evidence="4" id="KW-0804">Transcription</keyword>
<reference evidence="6" key="1">
    <citation type="submission" date="2023-07" db="EMBL/GenBank/DDBJ databases">
        <title>Genome content predicts the carbon catabolic preferences of heterotrophic bacteria.</title>
        <authorList>
            <person name="Gralka M."/>
        </authorList>
    </citation>
    <scope>NUCLEOTIDE SEQUENCE</scope>
    <source>
        <strain evidence="6">I2M16</strain>
    </source>
</reference>
<dbReference type="PANTHER" id="PTHR30126">
    <property type="entry name" value="HTH-TYPE TRANSCRIPTIONAL REGULATOR"/>
    <property type="match status" value="1"/>
</dbReference>
<dbReference type="Gene3D" id="3.40.190.290">
    <property type="match status" value="1"/>
</dbReference>
<dbReference type="GO" id="GO:0003700">
    <property type="term" value="F:DNA-binding transcription factor activity"/>
    <property type="evidence" value="ECO:0007669"/>
    <property type="project" value="InterPro"/>
</dbReference>
<dbReference type="SUPFAM" id="SSF53850">
    <property type="entry name" value="Periplasmic binding protein-like II"/>
    <property type="match status" value="1"/>
</dbReference>
<evidence type="ECO:0000256" key="2">
    <source>
        <dbReference type="ARBA" id="ARBA00023015"/>
    </source>
</evidence>
<evidence type="ECO:0000256" key="1">
    <source>
        <dbReference type="ARBA" id="ARBA00009437"/>
    </source>
</evidence>
<sequence length="318" mass="35543">MTNKTFSIGQLGDYEIKQLKIFKTVVECGGFAAAETRLNISRPTISIHIANLESRLHLTLCKRGRGGFALTEEGAIVFEQTEKLLDMLEGFRNTVNNLSHQPSGNLKVGLSDTFSIDPRCQLPLIINAFSQVAEDVELCMSVEQMASMECQVLNDELDIAFIPYHRKLEGLNYIHLFRDDCYLYASTAKGLENPLCSLPDVQLTDERINQAPLVHAGLKPHEEIYHQLSEMHLAGISYHYESRIAMLLSGRYIGFLPQNVAQPYVENGDLKAIAPDRKHFSLGAAVISKKTAQANRARDLFLSTVKQQFGVTENPAPY</sequence>
<keyword evidence="3" id="KW-0238">DNA-binding</keyword>
<dbReference type="GO" id="GO:0000976">
    <property type="term" value="F:transcription cis-regulatory region binding"/>
    <property type="evidence" value="ECO:0007669"/>
    <property type="project" value="TreeGrafter"/>
</dbReference>
<dbReference type="SUPFAM" id="SSF46785">
    <property type="entry name" value="Winged helix' DNA-binding domain"/>
    <property type="match status" value="1"/>
</dbReference>
<dbReference type="InterPro" id="IPR036390">
    <property type="entry name" value="WH_DNA-bd_sf"/>
</dbReference>
<dbReference type="InterPro" id="IPR036388">
    <property type="entry name" value="WH-like_DNA-bd_sf"/>
</dbReference>
<name>A0AAW7XPM7_9GAMM</name>